<comment type="caution">
    <text evidence="1">The sequence shown here is derived from an EMBL/GenBank/DDBJ whole genome shotgun (WGS) entry which is preliminary data.</text>
</comment>
<name>A8RY38_ENTBW</name>
<proteinExistence type="predicted"/>
<dbReference type="HOGENOM" id="CLU_3287307_0_0_9"/>
<protein>
    <submittedName>
        <fullName evidence="1">Uncharacterized protein</fullName>
    </submittedName>
</protein>
<dbReference type="Proteomes" id="UP000005396">
    <property type="component" value="Unassembled WGS sequence"/>
</dbReference>
<evidence type="ECO:0000313" key="2">
    <source>
        <dbReference type="Proteomes" id="UP000005396"/>
    </source>
</evidence>
<organism evidence="1 2">
    <name type="scientific">Enterocloster bolteae (strain ATCC BAA-613 / DSM 15670 / CCUG 46953 / JCM 12243 / WAL 16351)</name>
    <name type="common">Clostridium bolteae</name>
    <dbReference type="NCBI Taxonomy" id="411902"/>
    <lineage>
        <taxon>Bacteria</taxon>
        <taxon>Bacillati</taxon>
        <taxon>Bacillota</taxon>
        <taxon>Clostridia</taxon>
        <taxon>Lachnospirales</taxon>
        <taxon>Lachnospiraceae</taxon>
        <taxon>Enterocloster</taxon>
    </lineage>
</organism>
<reference evidence="1 2" key="1">
    <citation type="submission" date="2007-08" db="EMBL/GenBank/DDBJ databases">
        <authorList>
            <person name="Fulton L."/>
            <person name="Clifton S."/>
            <person name="Fulton B."/>
            <person name="Xu J."/>
            <person name="Minx P."/>
            <person name="Pepin K.H."/>
            <person name="Johnson M."/>
            <person name="Thiruvilangam P."/>
            <person name="Bhonagiri V."/>
            <person name="Nash W.E."/>
            <person name="Mardis E.R."/>
            <person name="Wilson R.K."/>
        </authorList>
    </citation>
    <scope>NUCLEOTIDE SEQUENCE [LARGE SCALE GENOMIC DNA]</scope>
    <source>
        <strain evidence="2">ATCC BAA-613 / DSM 15670 / CCUG 46953 / JCM 12243 / WAL 16351</strain>
    </source>
</reference>
<evidence type="ECO:0000313" key="1">
    <source>
        <dbReference type="EMBL" id="EDP14479.1"/>
    </source>
</evidence>
<dbReference type="PaxDb" id="411902-CLOBOL_05021"/>
<reference evidence="1 2" key="2">
    <citation type="submission" date="2007-09" db="EMBL/GenBank/DDBJ databases">
        <title>Draft genome sequence of Clostridium bolteae (ATCC BAA-613).</title>
        <authorList>
            <person name="Sudarsanam P."/>
            <person name="Ley R."/>
            <person name="Guruge J."/>
            <person name="Turnbaugh P.J."/>
            <person name="Mahowald M."/>
            <person name="Liep D."/>
            <person name="Gordon J."/>
        </authorList>
    </citation>
    <scope>NUCLEOTIDE SEQUENCE [LARGE SCALE GENOMIC DNA]</scope>
    <source>
        <strain evidence="2">ATCC BAA-613 / DSM 15670 / CCUG 46953 / JCM 12243 / WAL 16351</strain>
    </source>
</reference>
<gene>
    <name evidence="1" type="ORF">CLOBOL_05021</name>
</gene>
<sequence>MLRGQQKSRSAVLRDFCIYRMALTGACVLTASDFQSKGMM</sequence>
<accession>A8RY38</accession>
<dbReference type="EMBL" id="ABCC02000039">
    <property type="protein sequence ID" value="EDP14479.1"/>
    <property type="molecule type" value="Genomic_DNA"/>
</dbReference>
<dbReference type="AlphaFoldDB" id="A8RY38"/>